<dbReference type="PANTHER" id="PTHR43730:SF1">
    <property type="entry name" value="BETA-MANNOSIDASE"/>
    <property type="match status" value="1"/>
</dbReference>
<protein>
    <recommendedName>
        <fullName evidence="2">beta-mannosidase</fullName>
        <ecNumber evidence="2">3.2.1.25</ecNumber>
    </recommendedName>
</protein>
<evidence type="ECO:0000256" key="1">
    <source>
        <dbReference type="ARBA" id="ARBA00000829"/>
    </source>
</evidence>
<dbReference type="Gene3D" id="3.20.20.80">
    <property type="entry name" value="Glycosidases"/>
    <property type="match status" value="1"/>
</dbReference>
<name>F0ZJW6_DICPU</name>
<feature type="domain" description="Beta-mannosidase-like galactose-binding" evidence="9">
    <location>
        <begin position="185"/>
        <end position="248"/>
    </location>
</feature>
<dbReference type="SUPFAM" id="SSF51445">
    <property type="entry name" value="(Trans)glycosidases"/>
    <property type="match status" value="1"/>
</dbReference>
<dbReference type="InterPro" id="IPR017853">
    <property type="entry name" value="GH"/>
</dbReference>
<proteinExistence type="predicted"/>
<dbReference type="Pfam" id="PF22666">
    <property type="entry name" value="Glyco_hydro_2_N2"/>
    <property type="match status" value="2"/>
</dbReference>
<dbReference type="GO" id="GO:0006516">
    <property type="term" value="P:glycoprotein catabolic process"/>
    <property type="evidence" value="ECO:0000318"/>
    <property type="project" value="GO_Central"/>
</dbReference>
<organism evidence="10 11">
    <name type="scientific">Dictyostelium purpureum</name>
    <name type="common">Slime mold</name>
    <dbReference type="NCBI Taxonomy" id="5786"/>
    <lineage>
        <taxon>Eukaryota</taxon>
        <taxon>Amoebozoa</taxon>
        <taxon>Evosea</taxon>
        <taxon>Eumycetozoa</taxon>
        <taxon>Dictyostelia</taxon>
        <taxon>Dictyosteliales</taxon>
        <taxon>Dictyosteliaceae</taxon>
        <taxon>Dictyostelium</taxon>
    </lineage>
</organism>
<evidence type="ECO:0000256" key="2">
    <source>
        <dbReference type="ARBA" id="ARBA00012754"/>
    </source>
</evidence>
<dbReference type="KEGG" id="dpp:DICPUDRAFT_97798"/>
<accession>F0ZJW6</accession>
<dbReference type="eggNOG" id="KOG2230">
    <property type="taxonomic scope" value="Eukaryota"/>
</dbReference>
<dbReference type="PANTHER" id="PTHR43730">
    <property type="entry name" value="BETA-MANNOSIDASE"/>
    <property type="match status" value="1"/>
</dbReference>
<keyword evidence="3" id="KW-0378">Hydrolase</keyword>
<evidence type="ECO:0000259" key="8">
    <source>
        <dbReference type="Pfam" id="PF17753"/>
    </source>
</evidence>
<feature type="domain" description="Beta-mannosidase Ig-fold" evidence="8">
    <location>
        <begin position="885"/>
        <end position="957"/>
    </location>
</feature>
<dbReference type="SUPFAM" id="SSF49785">
    <property type="entry name" value="Galactose-binding domain-like"/>
    <property type="match status" value="2"/>
</dbReference>
<dbReference type="Gene3D" id="2.60.40.10">
    <property type="entry name" value="Immunoglobulins"/>
    <property type="match status" value="2"/>
</dbReference>
<keyword evidence="11" id="KW-1185">Reference proteome</keyword>
<dbReference type="FunFam" id="2.60.40.10:FF:004501">
    <property type="match status" value="1"/>
</dbReference>
<dbReference type="FunFam" id="3.20.20.80:FF:000050">
    <property type="entry name" value="Beta-mannosidase B"/>
    <property type="match status" value="1"/>
</dbReference>
<evidence type="ECO:0000259" key="7">
    <source>
        <dbReference type="Pfam" id="PF00703"/>
    </source>
</evidence>
<dbReference type="RefSeq" id="XP_003287706.1">
    <property type="nucleotide sequence ID" value="XM_003287658.1"/>
</dbReference>
<evidence type="ECO:0000256" key="3">
    <source>
        <dbReference type="ARBA" id="ARBA00022801"/>
    </source>
</evidence>
<evidence type="ECO:0000259" key="9">
    <source>
        <dbReference type="Pfam" id="PF22666"/>
    </source>
</evidence>
<dbReference type="OMA" id="KRQWKGP"/>
<dbReference type="EMBL" id="GL871048">
    <property type="protein sequence ID" value="EGC35754.1"/>
    <property type="molecule type" value="Genomic_DNA"/>
</dbReference>
<feature type="domain" description="Beta-mannosidase-like galactose-binding" evidence="9">
    <location>
        <begin position="38"/>
        <end position="141"/>
    </location>
</feature>
<dbReference type="Gene3D" id="2.60.120.260">
    <property type="entry name" value="Galactose-binding domain-like"/>
    <property type="match status" value="1"/>
</dbReference>
<dbReference type="InterPro" id="IPR006102">
    <property type="entry name" value="Ig-like_GH2"/>
</dbReference>
<dbReference type="InterPro" id="IPR008979">
    <property type="entry name" value="Galactose-bd-like_sf"/>
</dbReference>
<sequence>MNYFKKLLNGDWNLQLVNFKSGTIDIKKGPIPISQLTNQQSIRAVVPGEVHMDLYKVNGLVPDFYIGENELKYRWIAESDWKYSREFIFEKNELEGFDHADLICEGIDTVADIFINGTKLPKRTENMFRMYRFTDIKKLLYFSNQTVSNDNSDSSSSDSNNDGNSDSSTENESIDNKNNNNKEIKFNKIEIIIYSPEKYCKDLSKEYKYTIPEWEYPNGIHHRNFIRKCACHFGWDWGPCFCPMGIFKDIYIQFYSIPLFKYVQIGQTHKDYQLNKSIDLDFKLKFYMDTISTFVDKDLPIDINITCRQDLSVDIHHRVIVNTSQLSITNSFQFKVNIKDAKLWWPLGHGDQNLYDVTISVKKDDAGDSYYSVKKIIGLRTTKIDTSKDLYGRKFQFVVNGISVFAKGADWIPADHFLTRISNETYHHLLFSAKHSNMNCLRVWGGGIYESDYFYELCDQFGIMLWQDFMFGCALYPTNKEFISNVRKEVKYQVGRIGDHPSIILWCGSNESEQAIHEKLWEPIKENPVRYAIDFNHLYLETIMETLKKQNPDAFYWVSSPSNGVGDWGDTNDHTRGDTHYWAVWHSDMPFTQYLKSKSRFLSEFGFQSLPSFRELQRVLSGPDQLNITSPELEGRQRSPKPGNIGILKHVGLQFRVPLEFRKFVYCTQILQAISIKTGCEHWRRMKPYCMGTLYWQLNDIWVGPSWSSIEYNGNWKPLQYFARRFYQPILLSFVENIEEPELIEIWLTHDYEHLENIYLQSMLIIQVWDLTTSTIVNTIETIVSVVLSDRNQFSKRVLSTSRKELFELLPKPANHYIVTAKLDCSISSMKSSNTKLISLFLEDNDSDISNIFYPVPFKKLELKPTIIFIVGQNENTSNRAIGIDANHEKKCFDFKIESKDSIALFVWIECENIPNGHYNDNGFILFKHNQKSISFYPKEFDGNIVPKFNFIHLRDTY</sequence>
<dbReference type="InterPro" id="IPR041625">
    <property type="entry name" value="Beta-mannosidase_Ig"/>
</dbReference>
<dbReference type="Pfam" id="PF17753">
    <property type="entry name" value="Ig_mannosidase"/>
    <property type="match status" value="1"/>
</dbReference>
<dbReference type="EC" id="3.2.1.25" evidence="2"/>
<feature type="region of interest" description="Disordered" evidence="6">
    <location>
        <begin position="148"/>
        <end position="179"/>
    </location>
</feature>
<dbReference type="InterPro" id="IPR036156">
    <property type="entry name" value="Beta-gal/glucu_dom_sf"/>
</dbReference>
<dbReference type="Proteomes" id="UP000001064">
    <property type="component" value="Unassembled WGS sequence"/>
</dbReference>
<dbReference type="GO" id="GO:0005975">
    <property type="term" value="P:carbohydrate metabolic process"/>
    <property type="evidence" value="ECO:0007669"/>
    <property type="project" value="InterPro"/>
</dbReference>
<comment type="catalytic activity">
    <reaction evidence="1">
        <text>Hydrolysis of terminal, non-reducing beta-D-mannose residues in beta-D-mannosides.</text>
        <dbReference type="EC" id="3.2.1.25"/>
    </reaction>
</comment>
<dbReference type="GeneID" id="10500819"/>
<evidence type="ECO:0000256" key="6">
    <source>
        <dbReference type="SAM" id="MobiDB-lite"/>
    </source>
</evidence>
<evidence type="ECO:0000313" key="11">
    <source>
        <dbReference type="Proteomes" id="UP000001064"/>
    </source>
</evidence>
<dbReference type="OrthoDB" id="2866996at2759"/>
<dbReference type="InterPro" id="IPR054593">
    <property type="entry name" value="Beta-mannosidase-like_N2"/>
</dbReference>
<dbReference type="FunFam" id="2.60.40.10:FF:003369">
    <property type="match status" value="1"/>
</dbReference>
<dbReference type="Pfam" id="PF00703">
    <property type="entry name" value="Glyco_hydro_2"/>
    <property type="match status" value="1"/>
</dbReference>
<dbReference type="AlphaFoldDB" id="F0ZJW6"/>
<reference evidence="11" key="1">
    <citation type="journal article" date="2011" name="Genome Biol.">
        <title>Comparative genomics of the social amoebae Dictyostelium discoideum and Dictyostelium purpureum.</title>
        <authorList>
            <consortium name="US DOE Joint Genome Institute (JGI-PGF)"/>
            <person name="Sucgang R."/>
            <person name="Kuo A."/>
            <person name="Tian X."/>
            <person name="Salerno W."/>
            <person name="Parikh A."/>
            <person name="Feasley C.L."/>
            <person name="Dalin E."/>
            <person name="Tu H."/>
            <person name="Huang E."/>
            <person name="Barry K."/>
            <person name="Lindquist E."/>
            <person name="Shapiro H."/>
            <person name="Bruce D."/>
            <person name="Schmutz J."/>
            <person name="Salamov A."/>
            <person name="Fey P."/>
            <person name="Gaudet P."/>
            <person name="Anjard C."/>
            <person name="Babu M.M."/>
            <person name="Basu S."/>
            <person name="Bushmanova Y."/>
            <person name="van der Wel H."/>
            <person name="Katoh-Kurasawa M."/>
            <person name="Dinh C."/>
            <person name="Coutinho P.M."/>
            <person name="Saito T."/>
            <person name="Elias M."/>
            <person name="Schaap P."/>
            <person name="Kay R.R."/>
            <person name="Henrissat B."/>
            <person name="Eichinger L."/>
            <person name="Rivero F."/>
            <person name="Putnam N.H."/>
            <person name="West C.M."/>
            <person name="Loomis W.F."/>
            <person name="Chisholm R.L."/>
            <person name="Shaulsky G."/>
            <person name="Strassmann J.E."/>
            <person name="Queller D.C."/>
            <person name="Kuspa A."/>
            <person name="Grigoriev I.V."/>
        </authorList>
    </citation>
    <scope>NUCLEOTIDE SEQUENCE [LARGE SCALE GENOMIC DNA]</scope>
    <source>
        <strain evidence="11">QSDP1</strain>
    </source>
</reference>
<dbReference type="STRING" id="5786.F0ZJW6"/>
<dbReference type="InterPro" id="IPR050887">
    <property type="entry name" value="Beta-mannosidase_GH2"/>
</dbReference>
<dbReference type="GO" id="GO:0004567">
    <property type="term" value="F:beta-mannosidase activity"/>
    <property type="evidence" value="ECO:0000318"/>
    <property type="project" value="GO_Central"/>
</dbReference>
<gene>
    <name evidence="10" type="ORF">DICPUDRAFT_97798</name>
</gene>
<dbReference type="VEuPathDB" id="AmoebaDB:DICPUDRAFT_97798"/>
<dbReference type="InParanoid" id="F0ZJW6"/>
<dbReference type="FunCoup" id="F0ZJW6">
    <property type="interactions" value="76"/>
</dbReference>
<evidence type="ECO:0000256" key="4">
    <source>
        <dbReference type="ARBA" id="ARBA00023180"/>
    </source>
</evidence>
<dbReference type="SUPFAM" id="SSF49303">
    <property type="entry name" value="beta-Galactosidase/glucuronidase domain"/>
    <property type="match status" value="1"/>
</dbReference>
<keyword evidence="4" id="KW-0325">Glycoprotein</keyword>
<evidence type="ECO:0000313" key="10">
    <source>
        <dbReference type="EMBL" id="EGC35754.1"/>
    </source>
</evidence>
<feature type="domain" description="Glycoside hydrolase family 2 immunoglobulin-like beta-sandwich" evidence="7">
    <location>
        <begin position="323"/>
        <end position="380"/>
    </location>
</feature>
<dbReference type="InterPro" id="IPR013783">
    <property type="entry name" value="Ig-like_fold"/>
</dbReference>
<keyword evidence="5" id="KW-0326">Glycosidase</keyword>
<evidence type="ECO:0000256" key="5">
    <source>
        <dbReference type="ARBA" id="ARBA00023295"/>
    </source>
</evidence>